<feature type="repeat" description="TPR" evidence="1">
    <location>
        <begin position="172"/>
        <end position="205"/>
    </location>
</feature>
<keyword evidence="2" id="KW-1133">Transmembrane helix</keyword>
<protein>
    <submittedName>
        <fullName evidence="3">Uncharacterized protein</fullName>
    </submittedName>
</protein>
<dbReference type="PROSITE" id="PS50005">
    <property type="entry name" value="TPR"/>
    <property type="match status" value="1"/>
</dbReference>
<keyword evidence="2" id="KW-0812">Transmembrane</keyword>
<dbReference type="Pfam" id="PF14559">
    <property type="entry name" value="TPR_19"/>
    <property type="match status" value="1"/>
</dbReference>
<feature type="transmembrane region" description="Helical" evidence="2">
    <location>
        <begin position="402"/>
        <end position="424"/>
    </location>
</feature>
<keyword evidence="1" id="KW-0802">TPR repeat</keyword>
<dbReference type="GO" id="GO:0035269">
    <property type="term" value="P:protein O-linked glycosylation via mannose"/>
    <property type="evidence" value="ECO:0007669"/>
    <property type="project" value="TreeGrafter"/>
</dbReference>
<dbReference type="RefSeq" id="WP_105338045.1">
    <property type="nucleotide sequence ID" value="NZ_PUHZ01000023.1"/>
</dbReference>
<feature type="transmembrane region" description="Helical" evidence="2">
    <location>
        <begin position="374"/>
        <end position="396"/>
    </location>
</feature>
<dbReference type="EMBL" id="PUHZ01000023">
    <property type="protein sequence ID" value="PQO43760.1"/>
    <property type="molecule type" value="Genomic_DNA"/>
</dbReference>
<comment type="caution">
    <text evidence="3">The sequence shown here is derived from an EMBL/GenBank/DDBJ whole genome shotgun (WGS) entry which is preliminary data.</text>
</comment>
<feature type="transmembrane region" description="Helical" evidence="2">
    <location>
        <begin position="271"/>
        <end position="293"/>
    </location>
</feature>
<name>A0A2S8GHF4_9BACT</name>
<dbReference type="AlphaFoldDB" id="A0A2S8GHF4"/>
<feature type="transmembrane region" description="Helical" evidence="2">
    <location>
        <begin position="340"/>
        <end position="362"/>
    </location>
</feature>
<evidence type="ECO:0000313" key="4">
    <source>
        <dbReference type="Proteomes" id="UP000237819"/>
    </source>
</evidence>
<dbReference type="Pfam" id="PF13432">
    <property type="entry name" value="TPR_16"/>
    <property type="match status" value="1"/>
</dbReference>
<dbReference type="Proteomes" id="UP000237819">
    <property type="component" value="Unassembled WGS sequence"/>
</dbReference>
<gene>
    <name evidence="3" type="ORF">C5Y93_24315</name>
</gene>
<dbReference type="InterPro" id="IPR052384">
    <property type="entry name" value="TMTC_O-mannosyltransferase"/>
</dbReference>
<keyword evidence="2" id="KW-0472">Membrane</keyword>
<proteinExistence type="predicted"/>
<dbReference type="SMART" id="SM00028">
    <property type="entry name" value="TPR"/>
    <property type="match status" value="5"/>
</dbReference>
<accession>A0A2S8GHF4</accession>
<reference evidence="3 4" key="1">
    <citation type="submission" date="2018-02" db="EMBL/GenBank/DDBJ databases">
        <title>Comparative genomes isolates from brazilian mangrove.</title>
        <authorList>
            <person name="Araujo J.E."/>
            <person name="Taketani R.G."/>
            <person name="Silva M.C.P."/>
            <person name="Loureco M.V."/>
            <person name="Andreote F.D."/>
        </authorList>
    </citation>
    <scope>NUCLEOTIDE SEQUENCE [LARGE SCALE GENOMIC DNA]</scope>
    <source>
        <strain evidence="3 4">Nap-Phe MGV</strain>
    </source>
</reference>
<feature type="transmembrane region" description="Helical" evidence="2">
    <location>
        <begin position="239"/>
        <end position="259"/>
    </location>
</feature>
<organism evidence="3 4">
    <name type="scientific">Blastopirellula marina</name>
    <dbReference type="NCBI Taxonomy" id="124"/>
    <lineage>
        <taxon>Bacteria</taxon>
        <taxon>Pseudomonadati</taxon>
        <taxon>Planctomycetota</taxon>
        <taxon>Planctomycetia</taxon>
        <taxon>Pirellulales</taxon>
        <taxon>Pirellulaceae</taxon>
        <taxon>Blastopirellula</taxon>
    </lineage>
</organism>
<evidence type="ECO:0000313" key="3">
    <source>
        <dbReference type="EMBL" id="PQO43760.1"/>
    </source>
</evidence>
<dbReference type="InterPro" id="IPR019734">
    <property type="entry name" value="TPR_rpt"/>
</dbReference>
<dbReference type="OrthoDB" id="267088at2"/>
<dbReference type="SUPFAM" id="SSF48452">
    <property type="entry name" value="TPR-like"/>
    <property type="match status" value="1"/>
</dbReference>
<evidence type="ECO:0000256" key="2">
    <source>
        <dbReference type="SAM" id="Phobius"/>
    </source>
</evidence>
<sequence length="431" mass="47600">MNAQKLRRAELLLENGQYELGIQAFRDVLADSPDNSYAHASLGWCLTKCDRLDEGESHVLQAIRLEPDSDYAHQLHAKILSIQAKLLEAEAAVLRAIAIDPNFAHYRCLHANILRKQKKYEAAIAAAEVGLGLFPEDVGCVLEKMLAQVDLDDFPAANETIRIALRLAPENSNAHAALGYALLRQEDLPGAASAFRESLRLAPHNQWAQYGLRWCRIQRFPWYRWANGFRLNTISSFAALMYGIFTIIILVGVSLYLYLPPPTSPILIELPLLLFFPPILASCAIEPTALWVLSFDREGKQLLLPLQKQIADVVVLLTSLAIVPLAAGTAALFGKLTMDAWPLFMLALAVAAPIPPLAKYCDCAYGLPRQVMRYFIGAVASTGLFAALVAIGSMIGWLDVSWNYYACTALVAVMLPTLLTTLYLTGYRLTE</sequence>
<dbReference type="GO" id="GO:0000030">
    <property type="term" value="F:mannosyltransferase activity"/>
    <property type="evidence" value="ECO:0007669"/>
    <property type="project" value="TreeGrafter"/>
</dbReference>
<dbReference type="InterPro" id="IPR011990">
    <property type="entry name" value="TPR-like_helical_dom_sf"/>
</dbReference>
<dbReference type="PANTHER" id="PTHR44216:SF3">
    <property type="entry name" value="PROTEIN O-MANNOSYL-TRANSFERASE TMTC2"/>
    <property type="match status" value="1"/>
</dbReference>
<dbReference type="Gene3D" id="1.25.40.10">
    <property type="entry name" value="Tetratricopeptide repeat domain"/>
    <property type="match status" value="1"/>
</dbReference>
<feature type="transmembrane region" description="Helical" evidence="2">
    <location>
        <begin position="313"/>
        <end position="334"/>
    </location>
</feature>
<dbReference type="PANTHER" id="PTHR44216">
    <property type="entry name" value="PROTEIN O-MANNOSYL-TRANSFERASE TMTC2"/>
    <property type="match status" value="1"/>
</dbReference>
<evidence type="ECO:0000256" key="1">
    <source>
        <dbReference type="PROSITE-ProRule" id="PRU00339"/>
    </source>
</evidence>